<keyword evidence="1" id="KW-0378">Hydrolase</keyword>
<dbReference type="VEuPathDB" id="FungiDB:CC77DRAFT_1015575"/>
<dbReference type="GO" id="GO:0006753">
    <property type="term" value="P:nucleoside phosphate metabolic process"/>
    <property type="evidence" value="ECO:0007669"/>
    <property type="project" value="TreeGrafter"/>
</dbReference>
<dbReference type="EMBL" id="PDXD01000002">
    <property type="protein sequence ID" value="RYN81924.1"/>
    <property type="molecule type" value="Genomic_DNA"/>
</dbReference>
<comment type="caution">
    <text evidence="3">The sequence shown here is derived from an EMBL/GenBank/DDBJ whole genome shotgun (WGS) entry which is preliminary data.</text>
</comment>
<feature type="domain" description="Nudix hydrolase" evidence="2">
    <location>
        <begin position="58"/>
        <end position="142"/>
    </location>
</feature>
<dbReference type="GO" id="GO:0019693">
    <property type="term" value="P:ribose phosphate metabolic process"/>
    <property type="evidence" value="ECO:0007669"/>
    <property type="project" value="TreeGrafter"/>
</dbReference>
<dbReference type="AlphaFoldDB" id="A0A4Q4NT00"/>
<evidence type="ECO:0000313" key="3">
    <source>
        <dbReference type="EMBL" id="RYN81924.1"/>
    </source>
</evidence>
<dbReference type="InterPro" id="IPR015797">
    <property type="entry name" value="NUDIX_hydrolase-like_dom_sf"/>
</dbReference>
<evidence type="ECO:0000313" key="4">
    <source>
        <dbReference type="Proteomes" id="UP000291422"/>
    </source>
</evidence>
<proteinExistence type="predicted"/>
<dbReference type="GO" id="GO:0005634">
    <property type="term" value="C:nucleus"/>
    <property type="evidence" value="ECO:0007669"/>
    <property type="project" value="TreeGrafter"/>
</dbReference>
<evidence type="ECO:0000259" key="2">
    <source>
        <dbReference type="PROSITE" id="PS51462"/>
    </source>
</evidence>
<reference evidence="4" key="1">
    <citation type="journal article" date="2019" name="bioRxiv">
        <title>Genomics, evolutionary history and diagnostics of the Alternaria alternata species group including apple and Asian pear pathotypes.</title>
        <authorList>
            <person name="Armitage A.D."/>
            <person name="Cockerton H.M."/>
            <person name="Sreenivasaprasad S."/>
            <person name="Woodhall J.W."/>
            <person name="Lane C.R."/>
            <person name="Harrison R.J."/>
            <person name="Clarkson J.P."/>
        </authorList>
    </citation>
    <scope>NUCLEOTIDE SEQUENCE [LARGE SCALE GENOMIC DNA]</scope>
    <source>
        <strain evidence="4">FERA 1177</strain>
    </source>
</reference>
<dbReference type="GO" id="GO:0005829">
    <property type="term" value="C:cytosol"/>
    <property type="evidence" value="ECO:0007669"/>
    <property type="project" value="TreeGrafter"/>
</dbReference>
<dbReference type="PANTHER" id="PTHR11839">
    <property type="entry name" value="UDP/ADP-SUGAR PYROPHOSPHATASE"/>
    <property type="match status" value="1"/>
</dbReference>
<dbReference type="GO" id="GO:0047631">
    <property type="term" value="F:ADP-ribose diphosphatase activity"/>
    <property type="evidence" value="ECO:0007669"/>
    <property type="project" value="TreeGrafter"/>
</dbReference>
<dbReference type="PROSITE" id="PS51462">
    <property type="entry name" value="NUDIX"/>
    <property type="match status" value="1"/>
</dbReference>
<protein>
    <recommendedName>
        <fullName evidence="2">Nudix hydrolase domain-containing protein</fullName>
    </recommendedName>
</protein>
<dbReference type="InterPro" id="IPR020084">
    <property type="entry name" value="NUDIX_hydrolase_CS"/>
</dbReference>
<dbReference type="Gene3D" id="3.90.79.10">
    <property type="entry name" value="Nucleoside Triphosphate Pyrophosphohydrolase"/>
    <property type="match status" value="1"/>
</dbReference>
<gene>
    <name evidence="3" type="ORF">AA0117_g2372</name>
</gene>
<dbReference type="SUPFAM" id="SSF55811">
    <property type="entry name" value="Nudix"/>
    <property type="match status" value="1"/>
</dbReference>
<name>A0A4Q4NT00_ALTAL</name>
<organism evidence="3 4">
    <name type="scientific">Alternaria alternata</name>
    <name type="common">Alternaria rot fungus</name>
    <name type="synonym">Torula alternata</name>
    <dbReference type="NCBI Taxonomy" id="5599"/>
    <lineage>
        <taxon>Eukaryota</taxon>
        <taxon>Fungi</taxon>
        <taxon>Dikarya</taxon>
        <taxon>Ascomycota</taxon>
        <taxon>Pezizomycotina</taxon>
        <taxon>Dothideomycetes</taxon>
        <taxon>Pleosporomycetidae</taxon>
        <taxon>Pleosporales</taxon>
        <taxon>Pleosporineae</taxon>
        <taxon>Pleosporaceae</taxon>
        <taxon>Alternaria</taxon>
        <taxon>Alternaria sect. Alternaria</taxon>
        <taxon>Alternaria alternata complex</taxon>
    </lineage>
</organism>
<accession>A0A4Q4NT00</accession>
<dbReference type="InterPro" id="IPR000086">
    <property type="entry name" value="NUDIX_hydrolase_dom"/>
</dbReference>
<dbReference type="Proteomes" id="UP000291422">
    <property type="component" value="Unassembled WGS sequence"/>
</dbReference>
<dbReference type="Pfam" id="PF00293">
    <property type="entry name" value="NUDIX"/>
    <property type="match status" value="1"/>
</dbReference>
<evidence type="ECO:0000256" key="1">
    <source>
        <dbReference type="ARBA" id="ARBA00022801"/>
    </source>
</evidence>
<dbReference type="PROSITE" id="PS00893">
    <property type="entry name" value="NUDIX_BOX"/>
    <property type="match status" value="1"/>
</dbReference>
<dbReference type="PANTHER" id="PTHR11839:SF1">
    <property type="entry name" value="ADP-SUGAR PYROPHOSPHATASE"/>
    <property type="match status" value="1"/>
</dbReference>
<sequence>MASKDESSDNSKVIKTEPLDNKDAKWATLVKITYTDPKGVERTWESGERLTRPKGSDIDGVGVAAILQDPAKPNDEPRIILQKQWRPPVNATVIEVPAGLMDPDESPETCAIRELKEETGYIGELVSDKTVCKLFFCRRNLG</sequence>